<dbReference type="EMBL" id="PXYH01000003">
    <property type="protein sequence ID" value="PSJ46833.1"/>
    <property type="molecule type" value="Genomic_DNA"/>
</dbReference>
<keyword evidence="2" id="KW-1185">Reference proteome</keyword>
<dbReference type="GO" id="GO:0048244">
    <property type="term" value="F:phytanoyl-CoA dioxygenase activity"/>
    <property type="evidence" value="ECO:0007669"/>
    <property type="project" value="InterPro"/>
</dbReference>
<dbReference type="PANTHER" id="PTHR21308">
    <property type="entry name" value="PHYTANOYL-COA ALPHA-HYDROXYLASE"/>
    <property type="match status" value="1"/>
</dbReference>
<protein>
    <submittedName>
        <fullName evidence="1">Phytanoyl-CoA dioxygenase</fullName>
    </submittedName>
</protein>
<dbReference type="GO" id="GO:0001561">
    <property type="term" value="P:fatty acid alpha-oxidation"/>
    <property type="evidence" value="ECO:0007669"/>
    <property type="project" value="InterPro"/>
</dbReference>
<dbReference type="SUPFAM" id="SSF51197">
    <property type="entry name" value="Clavaminate synthase-like"/>
    <property type="match status" value="1"/>
</dbReference>
<name>A0A2P7R9H2_9GAMM</name>
<sequence>MTALYLQPEQLDLAQFAALCEQSPVLSDYPLAAGIERRVLVYRASTLNAAAQRHRTEVLAELHRALAQGPGVLVIKGGYADQGVIERNTAVFGRIFAEEAERGTAADHFAQAGHNGRIWNSLQKVAERDAEAFIDYYANPLLALVCEAWLGPWYQMTAQVNVVRPGGQAQQPHRDYHLGFQSAADASRFPLPVQQLSQYLTLQGAVAHSDMPLAAGPTLLLPFSQRYEGGYLAWRRPDFIDYFERHAVQLPLERGDMLFFSPALFHAAGSNSTEDVVRTANLLQVSSAFGKPMETVNRERILRHLYPALLARYRQGQLAEPELSALIAAAADGYSFPTNLDRDPPLGGLAPQTQQQLLRRALEEDWTEADFGRQLSRSQQQRQA</sequence>
<dbReference type="AlphaFoldDB" id="A0A2P7R9H2"/>
<comment type="caution">
    <text evidence="1">The sequence shown here is derived from an EMBL/GenBank/DDBJ whole genome shotgun (WGS) entry which is preliminary data.</text>
</comment>
<gene>
    <name evidence="1" type="ORF">C7I36_02700</name>
</gene>
<dbReference type="PANTHER" id="PTHR21308:SF8">
    <property type="entry name" value="PHYTANOYL-COA DIOXYGENASE FAMILY PROTEIN (AFU_ORTHOLOGUE AFUA_2G09620)"/>
    <property type="match status" value="1"/>
</dbReference>
<evidence type="ECO:0000313" key="1">
    <source>
        <dbReference type="EMBL" id="PSJ46833.1"/>
    </source>
</evidence>
<reference evidence="1 2" key="1">
    <citation type="submission" date="2018-03" db="EMBL/GenBank/DDBJ databases">
        <title>The draft genome of Zobellella taiwanensis JCM 13381.</title>
        <authorList>
            <person name="Liu L."/>
            <person name="Li L."/>
            <person name="Wang T."/>
            <person name="Zhang X."/>
            <person name="Liang L."/>
        </authorList>
    </citation>
    <scope>NUCLEOTIDE SEQUENCE [LARGE SCALE GENOMIC DNA]</scope>
    <source>
        <strain evidence="1 2">JCM 13381</strain>
    </source>
</reference>
<dbReference type="Pfam" id="PF05721">
    <property type="entry name" value="PhyH"/>
    <property type="match status" value="1"/>
</dbReference>
<proteinExistence type="predicted"/>
<dbReference type="Proteomes" id="UP000242181">
    <property type="component" value="Unassembled WGS sequence"/>
</dbReference>
<keyword evidence="1" id="KW-0223">Dioxygenase</keyword>
<evidence type="ECO:0000313" key="2">
    <source>
        <dbReference type="Proteomes" id="UP000242181"/>
    </source>
</evidence>
<accession>A0A2P7R9H2</accession>
<dbReference type="OrthoDB" id="3562306at2"/>
<dbReference type="InterPro" id="IPR008775">
    <property type="entry name" value="Phytyl_CoA_dOase-like"/>
</dbReference>
<dbReference type="InterPro" id="IPR047128">
    <property type="entry name" value="PhyH"/>
</dbReference>
<dbReference type="Gene3D" id="2.60.120.620">
    <property type="entry name" value="q2cbj1_9rhob like domain"/>
    <property type="match status" value="1"/>
</dbReference>
<dbReference type="RefSeq" id="WP_106452197.1">
    <property type="nucleotide sequence ID" value="NZ_PXYH01000003.1"/>
</dbReference>
<keyword evidence="1" id="KW-0560">Oxidoreductase</keyword>
<organism evidence="1 2">
    <name type="scientific">Zobellella taiwanensis</name>
    <dbReference type="NCBI Taxonomy" id="347535"/>
    <lineage>
        <taxon>Bacteria</taxon>
        <taxon>Pseudomonadati</taxon>
        <taxon>Pseudomonadota</taxon>
        <taxon>Gammaproteobacteria</taxon>
        <taxon>Aeromonadales</taxon>
        <taxon>Aeromonadaceae</taxon>
        <taxon>Zobellella</taxon>
    </lineage>
</organism>